<feature type="transmembrane region" description="Helical" evidence="2">
    <location>
        <begin position="285"/>
        <end position="303"/>
    </location>
</feature>
<evidence type="ECO:0000313" key="4">
    <source>
        <dbReference type="Proteomes" id="UP000191025"/>
    </source>
</evidence>
<keyword evidence="2" id="KW-0812">Transmembrane</keyword>
<comment type="caution">
    <text evidence="3">The sequence shown here is derived from an EMBL/GenBank/DDBJ whole genome shotgun (WGS) entry which is preliminary data.</text>
</comment>
<evidence type="ECO:0000313" key="3">
    <source>
        <dbReference type="EMBL" id="OPH33903.1"/>
    </source>
</evidence>
<organism evidence="3 4">
    <name type="scientific">Moraxella lacunata</name>
    <dbReference type="NCBI Taxonomy" id="477"/>
    <lineage>
        <taxon>Bacteria</taxon>
        <taxon>Pseudomonadati</taxon>
        <taxon>Pseudomonadota</taxon>
        <taxon>Gammaproteobacteria</taxon>
        <taxon>Moraxellales</taxon>
        <taxon>Moraxellaceae</taxon>
        <taxon>Moraxella</taxon>
    </lineage>
</organism>
<dbReference type="Proteomes" id="UP000191025">
    <property type="component" value="Unassembled WGS sequence"/>
</dbReference>
<dbReference type="AlphaFoldDB" id="A0A1V4GMQ3"/>
<dbReference type="EMBL" id="MXAN01000097">
    <property type="protein sequence ID" value="OPH33903.1"/>
    <property type="molecule type" value="Genomic_DNA"/>
</dbReference>
<keyword evidence="2" id="KW-1133">Transmembrane helix</keyword>
<evidence type="ECO:0000256" key="1">
    <source>
        <dbReference type="SAM" id="Coils"/>
    </source>
</evidence>
<accession>A0A1V4GMQ3</accession>
<keyword evidence="1" id="KW-0175">Coiled coil</keyword>
<keyword evidence="2" id="KW-0472">Membrane</keyword>
<name>A0A1V4GMQ3_MORLA</name>
<dbReference type="RefSeq" id="WP_062500015.1">
    <property type="nucleotide sequence ID" value="NZ_MXAN01000097.1"/>
</dbReference>
<proteinExistence type="predicted"/>
<reference evidence="4" key="1">
    <citation type="submission" date="2017-03" db="EMBL/GenBank/DDBJ databases">
        <title>Draft genome sequence of Moraxella equi CCUG 4950T type strain.</title>
        <authorList>
            <person name="Salva-Serra F."/>
            <person name="Engstrom-Jakobsson H."/>
            <person name="Thorell K."/>
            <person name="Jaen-Luchoro D."/>
            <person name="Gonzales-Siles L."/>
            <person name="Karlsson R."/>
            <person name="Yazdan S."/>
            <person name="Boulund F."/>
            <person name="Johnning A."/>
            <person name="Engstrand L."/>
            <person name="Kristiansson E."/>
            <person name="Moore E."/>
        </authorList>
    </citation>
    <scope>NUCLEOTIDE SEQUENCE [LARGE SCALE GENOMIC DNA]</scope>
    <source>
        <strain evidence="4">CCUG 4441</strain>
    </source>
</reference>
<feature type="coiled-coil region" evidence="1">
    <location>
        <begin position="124"/>
        <end position="282"/>
    </location>
</feature>
<sequence>MSKDIKIVEKVKFWEEQDKINQALIPRVLEMHEQLKTTSLLSQQNSSKNIQISTTLKDLDNKLNQELGVIDNLKTSFANLSNQAQTYFQELQDDSKELSKLFDVTMQDIDTRYKGLIVSITEIKDLLNQENNQQNIKIQTLSEEVNKVSDNQKQNELRHQSALNNIDKTFEDFELKIQKIEEKIEELSRLTQKLSEDIKKTSEIHNQNELKYQAILKNIEKTQQNTDNQYQKLNTTIVQIKGQIGKEISANEKTNQQLTKKYTELLQEIEVLNQQQNEQENNSKLLNKIAIGLAIFAIIIALFKG</sequence>
<gene>
    <name evidence="3" type="ORF">B5J94_12175</name>
</gene>
<evidence type="ECO:0000256" key="2">
    <source>
        <dbReference type="SAM" id="Phobius"/>
    </source>
</evidence>
<protein>
    <submittedName>
        <fullName evidence="3">Uncharacterized protein</fullName>
    </submittedName>
</protein>